<feature type="region of interest" description="Disordered" evidence="4">
    <location>
        <begin position="1"/>
        <end position="31"/>
    </location>
</feature>
<evidence type="ECO:0000259" key="5">
    <source>
        <dbReference type="PROSITE" id="PS50600"/>
    </source>
</evidence>
<dbReference type="InterPro" id="IPR003653">
    <property type="entry name" value="Peptidase_C48_C"/>
</dbReference>
<organism evidence="6 7">
    <name type="scientific">Morus notabilis</name>
    <dbReference type="NCBI Taxonomy" id="981085"/>
    <lineage>
        <taxon>Eukaryota</taxon>
        <taxon>Viridiplantae</taxon>
        <taxon>Streptophyta</taxon>
        <taxon>Embryophyta</taxon>
        <taxon>Tracheophyta</taxon>
        <taxon>Spermatophyta</taxon>
        <taxon>Magnoliopsida</taxon>
        <taxon>eudicotyledons</taxon>
        <taxon>Gunneridae</taxon>
        <taxon>Pentapetalae</taxon>
        <taxon>rosids</taxon>
        <taxon>fabids</taxon>
        <taxon>Rosales</taxon>
        <taxon>Moraceae</taxon>
        <taxon>Moreae</taxon>
        <taxon>Morus</taxon>
    </lineage>
</organism>
<name>W9QXH7_9ROSA</name>
<dbReference type="SUPFAM" id="SSF54001">
    <property type="entry name" value="Cysteine proteinases"/>
    <property type="match status" value="1"/>
</dbReference>
<feature type="compositionally biased region" description="Basic and acidic residues" evidence="4">
    <location>
        <begin position="753"/>
        <end position="762"/>
    </location>
</feature>
<evidence type="ECO:0000256" key="1">
    <source>
        <dbReference type="ARBA" id="ARBA00005234"/>
    </source>
</evidence>
<keyword evidence="7" id="KW-1185">Reference proteome</keyword>
<dbReference type="eggNOG" id="KOG0779">
    <property type="taxonomic scope" value="Eukaryota"/>
</dbReference>
<protein>
    <submittedName>
        <fullName evidence="6">Putative ubiquitin-like-specific protease 2B</fullName>
    </submittedName>
</protein>
<feature type="compositionally biased region" description="Polar residues" evidence="4">
    <location>
        <begin position="739"/>
        <end position="752"/>
    </location>
</feature>
<accession>W9QXH7</accession>
<dbReference type="GO" id="GO:0006508">
    <property type="term" value="P:proteolysis"/>
    <property type="evidence" value="ECO:0007669"/>
    <property type="project" value="UniProtKB-KW"/>
</dbReference>
<dbReference type="AlphaFoldDB" id="W9QXH7"/>
<dbReference type="EMBL" id="KE344341">
    <property type="protein sequence ID" value="EXB57288.1"/>
    <property type="molecule type" value="Genomic_DNA"/>
</dbReference>
<proteinExistence type="inferred from homology"/>
<dbReference type="Gene3D" id="3.30.310.130">
    <property type="entry name" value="Ubiquitin-related"/>
    <property type="match status" value="1"/>
</dbReference>
<dbReference type="InterPro" id="IPR038765">
    <property type="entry name" value="Papain-like_cys_pep_sf"/>
</dbReference>
<dbReference type="Proteomes" id="UP000030645">
    <property type="component" value="Unassembled WGS sequence"/>
</dbReference>
<keyword evidence="2 6" id="KW-0645">Protease</keyword>
<evidence type="ECO:0000256" key="3">
    <source>
        <dbReference type="ARBA" id="ARBA00022801"/>
    </source>
</evidence>
<dbReference type="Pfam" id="PF02902">
    <property type="entry name" value="Peptidase_C48"/>
    <property type="match status" value="1"/>
</dbReference>
<feature type="region of interest" description="Disordered" evidence="4">
    <location>
        <begin position="739"/>
        <end position="771"/>
    </location>
</feature>
<dbReference type="PANTHER" id="PTHR47764:SF12">
    <property type="entry name" value="ULP1 PROTEASE FAMILY, CARBOXY-TERMINAL DOMAIN PROTEIN"/>
    <property type="match status" value="1"/>
</dbReference>
<dbReference type="InterPro" id="IPR057375">
    <property type="entry name" value="ULP2A/B_PH"/>
</dbReference>
<feature type="compositionally biased region" description="Acidic residues" evidence="4">
    <location>
        <begin position="20"/>
        <end position="31"/>
    </location>
</feature>
<dbReference type="Pfam" id="PF25352">
    <property type="entry name" value="PH_ULP"/>
    <property type="match status" value="1"/>
</dbReference>
<evidence type="ECO:0000256" key="4">
    <source>
        <dbReference type="SAM" id="MobiDB-lite"/>
    </source>
</evidence>
<reference evidence="7" key="1">
    <citation type="submission" date="2013-01" db="EMBL/GenBank/DDBJ databases">
        <title>Draft Genome Sequence of a Mulberry Tree, Morus notabilis C.K. Schneid.</title>
        <authorList>
            <person name="He N."/>
            <person name="Zhao S."/>
        </authorList>
    </citation>
    <scope>NUCLEOTIDE SEQUENCE</scope>
</reference>
<comment type="similarity">
    <text evidence="1">Belongs to the peptidase C48 family.</text>
</comment>
<evidence type="ECO:0000313" key="6">
    <source>
        <dbReference type="EMBL" id="EXB57288.1"/>
    </source>
</evidence>
<keyword evidence="3" id="KW-0378">Hydrolase</keyword>
<gene>
    <name evidence="6" type="ORF">L484_011374</name>
</gene>
<dbReference type="STRING" id="981085.W9QXH7"/>
<feature type="domain" description="Ubiquitin-like protease family profile" evidence="5">
    <location>
        <begin position="306"/>
        <end position="450"/>
    </location>
</feature>
<evidence type="ECO:0000313" key="7">
    <source>
        <dbReference type="Proteomes" id="UP000030645"/>
    </source>
</evidence>
<dbReference type="PROSITE" id="PS50600">
    <property type="entry name" value="ULP_PROTEASE"/>
    <property type="match status" value="1"/>
</dbReference>
<sequence length="771" mass="86688">MSAVARGTEIAEQGFRDEPGEPIDVDTEGAETEDKECNRLLETDASDAGCQCTYSVMHPKDTRLEDAAVKMEISGLDAFLASNSSIHENEPMCTVSSESSNNRTSTSTTSRFCLADDDVLLEKQLIEPDCGGCENDNENMSVKIVPDFVLYGDISFGESCLTFSCGGIKLEALALSGTRKTLSFEWDITDIISIKSDWTVSVETAIVNLHLKSKTSKGSQNEDKTSGIEQLNFAVYDPGWAKAQKAIKRLDARYNDIWNINFDTDMVKDEKDLFPRSRMLSPKHYFCGSDEPFEDAVYPKGDPDAVTIHKRDIELLEPERFINDTIIDFYIKYLANGIQTEEKHRMYFFNCFFFRKLADLDKDPSSAHEGKAAFQRVSKWTRKVNLFEKDYIFIPVNYSYLCEEWKVRHHATTEDASSSFLHMKFVPLKLPQQENLFDCGLFLLHYVERFLEEALNFGQFNLTKFSNSLSSNWFQPEEASRKRYSIKKLIYEILQDHSQSTGADGSNRYPCAVPTGTSEQETKVIFLEKISSSTKACYGISSTSNVEQVGISLSKTALARDFRESGLGSKLFEAVDCSWLYTDANYLQLDSPCHRSTMTPIEEVVESNEKVAESPVDMEDCQQIAELETLGKHEISVGLKKLDERVLVSSRSTGSLTLAGVGINIVHPTQDIDGFDNLAEPEKQESSSTSCKELAHCVVPDSEEEDSEHDSNDVKYIPFICMQNGLVLSTQEDQSNENIILNGNNLPTNNEDTVSKSDEVKPVKRRKFKPP</sequence>
<dbReference type="GO" id="GO:0008234">
    <property type="term" value="F:cysteine-type peptidase activity"/>
    <property type="evidence" value="ECO:0007669"/>
    <property type="project" value="InterPro"/>
</dbReference>
<evidence type="ECO:0000256" key="2">
    <source>
        <dbReference type="ARBA" id="ARBA00022670"/>
    </source>
</evidence>
<dbReference type="Gene3D" id="1.10.418.20">
    <property type="match status" value="1"/>
</dbReference>
<dbReference type="PANTHER" id="PTHR47764">
    <property type="entry name" value="UBIQUITIN-LIKE-SPECIFIC PROTEASE 2B-RELATED"/>
    <property type="match status" value="1"/>
</dbReference>